<gene>
    <name evidence="1" type="ORF">COX83_01340</name>
</gene>
<dbReference type="EMBL" id="PFPI01000017">
    <property type="protein sequence ID" value="PIZ93641.1"/>
    <property type="molecule type" value="Genomic_DNA"/>
</dbReference>
<dbReference type="Proteomes" id="UP000230078">
    <property type="component" value="Unassembled WGS sequence"/>
</dbReference>
<evidence type="ECO:0000313" key="2">
    <source>
        <dbReference type="Proteomes" id="UP000230078"/>
    </source>
</evidence>
<proteinExistence type="predicted"/>
<organism evidence="1 2">
    <name type="scientific">Candidatus Magasanikbacteria bacterium CG_4_10_14_0_2_um_filter_41_31</name>
    <dbReference type="NCBI Taxonomy" id="1974639"/>
    <lineage>
        <taxon>Bacteria</taxon>
        <taxon>Candidatus Magasanikiibacteriota</taxon>
    </lineage>
</organism>
<comment type="caution">
    <text evidence="1">The sequence shown here is derived from an EMBL/GenBank/DDBJ whole genome shotgun (WGS) entry which is preliminary data.</text>
</comment>
<evidence type="ECO:0000313" key="1">
    <source>
        <dbReference type="EMBL" id="PIZ93641.1"/>
    </source>
</evidence>
<protein>
    <submittedName>
        <fullName evidence="1">Uncharacterized protein</fullName>
    </submittedName>
</protein>
<sequence length="123" mass="13892">MDVVADVAAELSGPVVSLFLRKQDSLLDGGGQTLEANHPNQYHRYGKQPCPFLGRGNGDDRHRLDHEWAVRVLFVHAGSPLRQVIVTLYEAVYVVNNIISFHPPNFLDVRSQLGYHMLHMPTY</sequence>
<dbReference type="AlphaFoldDB" id="A0A2M7V501"/>
<accession>A0A2M7V501</accession>
<reference evidence="2" key="1">
    <citation type="submission" date="2017-09" db="EMBL/GenBank/DDBJ databases">
        <title>Depth-based differentiation of microbial function through sediment-hosted aquifers and enrichment of novel symbionts in the deep terrestrial subsurface.</title>
        <authorList>
            <person name="Probst A.J."/>
            <person name="Ladd B."/>
            <person name="Jarett J.K."/>
            <person name="Geller-Mcgrath D.E."/>
            <person name="Sieber C.M.K."/>
            <person name="Emerson J.B."/>
            <person name="Anantharaman K."/>
            <person name="Thomas B.C."/>
            <person name="Malmstrom R."/>
            <person name="Stieglmeier M."/>
            <person name="Klingl A."/>
            <person name="Woyke T."/>
            <person name="Ryan C.M."/>
            <person name="Banfield J.F."/>
        </authorList>
    </citation>
    <scope>NUCLEOTIDE SEQUENCE [LARGE SCALE GENOMIC DNA]</scope>
</reference>
<name>A0A2M7V501_9BACT</name>